<dbReference type="AlphaFoldDB" id="A0A1E5VJM2"/>
<sequence>MEPRRGSIVRRQMVQRDRYSGHHRLMADYFDDPPVYNDNIFWRRFRMTKAMLWDIAHAVATKNKYFRRSANAANTWGFTTKQKVTTALGMLAYGGPADRLDECFRMGESTILEHRMSKILLGFFKKHEKPRKVRSLCVISD</sequence>
<dbReference type="PANTHER" id="PTHR47150:SF6">
    <property type="entry name" value="OS01G0872900 PROTEIN"/>
    <property type="match status" value="1"/>
</dbReference>
<reference evidence="1 2" key="1">
    <citation type="submission" date="2016-09" db="EMBL/GenBank/DDBJ databases">
        <title>The draft genome of Dichanthelium oligosanthes: A C3 panicoid grass species.</title>
        <authorList>
            <person name="Studer A.J."/>
            <person name="Schnable J.C."/>
            <person name="Brutnell T.P."/>
        </authorList>
    </citation>
    <scope>NUCLEOTIDE SEQUENCE [LARGE SCALE GENOMIC DNA]</scope>
    <source>
        <strain evidence="2">cv. Kellogg 1175</strain>
        <tissue evidence="1">Leaf</tissue>
    </source>
</reference>
<evidence type="ECO:0000313" key="1">
    <source>
        <dbReference type="EMBL" id="OEL25331.1"/>
    </source>
</evidence>
<name>A0A1E5VJM2_9POAL</name>
<evidence type="ECO:0000313" key="2">
    <source>
        <dbReference type="Proteomes" id="UP000095767"/>
    </source>
</evidence>
<gene>
    <name evidence="1" type="ORF">BAE44_0013651</name>
</gene>
<proteinExistence type="predicted"/>
<accession>A0A1E5VJM2</accession>
<keyword evidence="2" id="KW-1185">Reference proteome</keyword>
<comment type="caution">
    <text evidence="1">The sequence shown here is derived from an EMBL/GenBank/DDBJ whole genome shotgun (WGS) entry which is preliminary data.</text>
</comment>
<organism evidence="1 2">
    <name type="scientific">Dichanthelium oligosanthes</name>
    <dbReference type="NCBI Taxonomy" id="888268"/>
    <lineage>
        <taxon>Eukaryota</taxon>
        <taxon>Viridiplantae</taxon>
        <taxon>Streptophyta</taxon>
        <taxon>Embryophyta</taxon>
        <taxon>Tracheophyta</taxon>
        <taxon>Spermatophyta</taxon>
        <taxon>Magnoliopsida</taxon>
        <taxon>Liliopsida</taxon>
        <taxon>Poales</taxon>
        <taxon>Poaceae</taxon>
        <taxon>PACMAD clade</taxon>
        <taxon>Panicoideae</taxon>
        <taxon>Panicodae</taxon>
        <taxon>Paniceae</taxon>
        <taxon>Dichantheliinae</taxon>
        <taxon>Dichanthelium</taxon>
    </lineage>
</organism>
<dbReference type="PANTHER" id="PTHR47150">
    <property type="entry name" value="OS12G0169200 PROTEIN"/>
    <property type="match status" value="1"/>
</dbReference>
<dbReference type="OrthoDB" id="587287at2759"/>
<dbReference type="EMBL" id="LWDX02037461">
    <property type="protein sequence ID" value="OEL25331.1"/>
    <property type="molecule type" value="Genomic_DNA"/>
</dbReference>
<protein>
    <submittedName>
        <fullName evidence="1">Uncharacterized protein</fullName>
    </submittedName>
</protein>
<dbReference type="Proteomes" id="UP000095767">
    <property type="component" value="Unassembled WGS sequence"/>
</dbReference>
<dbReference type="STRING" id="888268.A0A1E5VJM2"/>